<comment type="caution">
    <text evidence="1">The sequence shown here is derived from an EMBL/GenBank/DDBJ whole genome shotgun (WGS) entry which is preliminary data.</text>
</comment>
<keyword evidence="2" id="KW-1185">Reference proteome</keyword>
<protein>
    <recommendedName>
        <fullName evidence="3">Methylmalonyl-CoA mutase, C-terminal domain</fullName>
    </recommendedName>
</protein>
<evidence type="ECO:0000313" key="2">
    <source>
        <dbReference type="Proteomes" id="UP001500689"/>
    </source>
</evidence>
<evidence type="ECO:0008006" key="3">
    <source>
        <dbReference type="Google" id="ProtNLM"/>
    </source>
</evidence>
<name>A0ABP6VPY4_9PSEU</name>
<dbReference type="Gene3D" id="3.40.50.280">
    <property type="entry name" value="Cobalamin-binding domain"/>
    <property type="match status" value="1"/>
</dbReference>
<dbReference type="SUPFAM" id="SSF52242">
    <property type="entry name" value="Cobalamin (vitamin B12)-binding domain"/>
    <property type="match status" value="1"/>
</dbReference>
<proteinExistence type="predicted"/>
<dbReference type="InterPro" id="IPR036724">
    <property type="entry name" value="Cobalamin-bd_sf"/>
</dbReference>
<gene>
    <name evidence="1" type="ORF">GCM10022222_23080</name>
</gene>
<dbReference type="RefSeq" id="WP_344858498.1">
    <property type="nucleotide sequence ID" value="NZ_BAAAZN010000004.1"/>
</dbReference>
<dbReference type="Proteomes" id="UP001500689">
    <property type="component" value="Unassembled WGS sequence"/>
</dbReference>
<accession>A0ABP6VPY4</accession>
<organism evidence="1 2">
    <name type="scientific">Amycolatopsis ultiminotia</name>
    <dbReference type="NCBI Taxonomy" id="543629"/>
    <lineage>
        <taxon>Bacteria</taxon>
        <taxon>Bacillati</taxon>
        <taxon>Actinomycetota</taxon>
        <taxon>Actinomycetes</taxon>
        <taxon>Pseudonocardiales</taxon>
        <taxon>Pseudonocardiaceae</taxon>
        <taxon>Amycolatopsis</taxon>
    </lineage>
</organism>
<dbReference type="EMBL" id="BAAAZN010000004">
    <property type="protein sequence ID" value="GAA3538882.1"/>
    <property type="molecule type" value="Genomic_DNA"/>
</dbReference>
<evidence type="ECO:0000313" key="1">
    <source>
        <dbReference type="EMBL" id="GAA3538882.1"/>
    </source>
</evidence>
<sequence>MSPRRVVLVELAENPDAVRLARLLRDDGFEVVHVGLLTTAEQILLTVEQEDPDALGVVGAQPPSGLADALGEVHLFVLGAGETPEEAAKALLGGRSHTLGTPSDRAR</sequence>
<reference evidence="2" key="1">
    <citation type="journal article" date="2019" name="Int. J. Syst. Evol. Microbiol.">
        <title>The Global Catalogue of Microorganisms (GCM) 10K type strain sequencing project: providing services to taxonomists for standard genome sequencing and annotation.</title>
        <authorList>
            <consortium name="The Broad Institute Genomics Platform"/>
            <consortium name="The Broad Institute Genome Sequencing Center for Infectious Disease"/>
            <person name="Wu L."/>
            <person name="Ma J."/>
        </authorList>
    </citation>
    <scope>NUCLEOTIDE SEQUENCE [LARGE SCALE GENOMIC DNA]</scope>
    <source>
        <strain evidence="2">JCM 16898</strain>
    </source>
</reference>